<dbReference type="PANTHER" id="PTHR23220:SF23">
    <property type="entry name" value="INTEGRIN ALPHA-2"/>
    <property type="match status" value="1"/>
</dbReference>
<evidence type="ECO:0000256" key="1">
    <source>
        <dbReference type="ARBA" id="ARBA00004479"/>
    </source>
</evidence>
<evidence type="ECO:0000256" key="8">
    <source>
        <dbReference type="ARBA" id="ARBA00022889"/>
    </source>
</evidence>
<evidence type="ECO:0000256" key="11">
    <source>
        <dbReference type="ARBA" id="ARBA00023136"/>
    </source>
</evidence>
<dbReference type="SUPFAM" id="SSF69179">
    <property type="entry name" value="Integrin domains"/>
    <property type="match status" value="1"/>
</dbReference>
<name>A0A8C5H1W3_GOUWI</name>
<evidence type="ECO:0000256" key="6">
    <source>
        <dbReference type="ARBA" id="ARBA00022737"/>
    </source>
</evidence>
<dbReference type="Proteomes" id="UP000694680">
    <property type="component" value="Chromosome 9"/>
</dbReference>
<evidence type="ECO:0000259" key="17">
    <source>
        <dbReference type="PROSITE" id="PS50234"/>
    </source>
</evidence>
<dbReference type="Gene3D" id="3.40.50.410">
    <property type="entry name" value="von Willebrand factor, type A domain"/>
    <property type="match status" value="1"/>
</dbReference>
<keyword evidence="5" id="KW-0732">Signal</keyword>
<dbReference type="Gene3D" id="2.130.10.130">
    <property type="entry name" value="Integrin alpha, N-terminal"/>
    <property type="match status" value="2"/>
</dbReference>
<sequence>MDYCCRAVFITFIALSSNRVQYSQSFNVGTADAKIFSGSAAEEFGYTVQQASNHEGKWLLVGAPWSGFDQNRKGDVYKCPVSGSRNKCDKLNFQDSVSIPSVNNIISNMSLGLTLTRIPMCGPLWGQLCGSQDFYPGICAKLNPLFQLQPAFAPALQTCGGPMDIVIVLDGSNSIYPWEPMIEFLQKLLPSLEIGPKNTQVSVIQYAVDSQFEFKLSDYKTKEEVTAAAANIKQKYGQSTNTFHAIQYARLAQWGFHSKNGARPGAAKVMVVVTDGESHDESFRNNVIAECEKLGITRFGIAVLGYYIRNNIDTENLVKEIKSIASLPTEKYFFNVSEEAALSTIAGTLGNRIFNIEGTQRLFSPLIDVMMLGAVGAYAWSGTVVHQSGSKVDILPFTAFEGTLQDRNHSSLLGYSVTTLSDKPTEYFVAGAPRSNHSGQVIVYTVSAQKQTAIIDSERGKQIGSYFGSVLCSVDVDKDGVTDLLLVGAPMYMNEMKREEGRVYVFSVTKGILNEQGILIGPSENARFGMAISVVSDLDLDGFSDVVVGAPLEDKGKGVIYIYNGEQRTLNKHFTQRILGSKLDPQLQYFGRSLDSYRDLNDDTLPDISVGAYGKVVQLWSRGVAAVTATATFSPDKINIFNKPCNVNGRGLCFSISPADVSYTLTLDADLQASRVTSRGMFTKNNERFLTEKAKISSKPLCRDYQVYVQETPDFVNSLSLKVELQQENPDVNPVLDRDSPKFCVFFGVILCISVVLLYIFLLFCPLT</sequence>
<evidence type="ECO:0000256" key="16">
    <source>
        <dbReference type="RuleBase" id="RU003762"/>
    </source>
</evidence>
<dbReference type="GO" id="GO:0007160">
    <property type="term" value="P:cell-matrix adhesion"/>
    <property type="evidence" value="ECO:0007669"/>
    <property type="project" value="TreeGrafter"/>
</dbReference>
<dbReference type="PROSITE" id="PS50234">
    <property type="entry name" value="VWFA"/>
    <property type="match status" value="1"/>
</dbReference>
<dbReference type="InterPro" id="IPR013517">
    <property type="entry name" value="FG-GAP"/>
</dbReference>
<dbReference type="SMART" id="SM00327">
    <property type="entry name" value="VWA"/>
    <property type="match status" value="1"/>
</dbReference>
<dbReference type="FunFam" id="3.40.50.410:FF:000012">
    <property type="entry name" value="Integrin, alpha 10"/>
    <property type="match status" value="1"/>
</dbReference>
<feature type="domain" description="VWFA" evidence="17">
    <location>
        <begin position="164"/>
        <end position="349"/>
    </location>
</feature>
<keyword evidence="6" id="KW-0677">Repeat</keyword>
<dbReference type="GO" id="GO:0098609">
    <property type="term" value="P:cell-cell adhesion"/>
    <property type="evidence" value="ECO:0007669"/>
    <property type="project" value="TreeGrafter"/>
</dbReference>
<dbReference type="PRINTS" id="PR01185">
    <property type="entry name" value="INTEGRINA"/>
</dbReference>
<reference evidence="18" key="1">
    <citation type="submission" date="2020-06" db="EMBL/GenBank/DDBJ databases">
        <authorList>
            <consortium name="Wellcome Sanger Institute Data Sharing"/>
        </authorList>
    </citation>
    <scope>NUCLEOTIDE SEQUENCE [LARGE SCALE GENOMIC DNA]</scope>
</reference>
<accession>A0A8C5H1W3</accession>
<comment type="subcellular location">
    <subcellularLocation>
        <location evidence="1 16">Membrane</location>
        <topology evidence="1 16">Single-pass type I membrane protein</topology>
    </subcellularLocation>
</comment>
<protein>
    <recommendedName>
        <fullName evidence="17">VWFA domain-containing protein</fullName>
    </recommendedName>
</protein>
<feature type="repeat" description="FG-GAP" evidence="15">
    <location>
        <begin position="576"/>
        <end position="636"/>
    </location>
</feature>
<feature type="repeat" description="FG-GAP" evidence="15">
    <location>
        <begin position="451"/>
        <end position="515"/>
    </location>
</feature>
<keyword evidence="7" id="KW-0106">Calcium</keyword>
<proteinExistence type="inferred from homology"/>
<evidence type="ECO:0000256" key="5">
    <source>
        <dbReference type="ARBA" id="ARBA00022729"/>
    </source>
</evidence>
<dbReference type="Pfam" id="PF01839">
    <property type="entry name" value="FG-GAP"/>
    <property type="match status" value="2"/>
</dbReference>
<keyword evidence="12" id="KW-1015">Disulfide bond</keyword>
<evidence type="ECO:0000256" key="3">
    <source>
        <dbReference type="ARBA" id="ARBA00022692"/>
    </source>
</evidence>
<evidence type="ECO:0000256" key="14">
    <source>
        <dbReference type="ARBA" id="ARBA00023180"/>
    </source>
</evidence>
<dbReference type="SUPFAM" id="SSF69318">
    <property type="entry name" value="Integrin alpha N-terminal domain"/>
    <property type="match status" value="1"/>
</dbReference>
<keyword evidence="14" id="KW-0325">Glycoprotein</keyword>
<dbReference type="PANTHER" id="PTHR23220">
    <property type="entry name" value="INTEGRIN ALPHA"/>
    <property type="match status" value="1"/>
</dbReference>
<evidence type="ECO:0000256" key="12">
    <source>
        <dbReference type="ARBA" id="ARBA00023157"/>
    </source>
</evidence>
<feature type="repeat" description="FG-GAP" evidence="15">
    <location>
        <begin position="30"/>
        <end position="88"/>
    </location>
</feature>
<dbReference type="Pfam" id="PF00092">
    <property type="entry name" value="VWA"/>
    <property type="match status" value="1"/>
</dbReference>
<dbReference type="SMART" id="SM00191">
    <property type="entry name" value="Int_alpha"/>
    <property type="match status" value="5"/>
</dbReference>
<evidence type="ECO:0000256" key="15">
    <source>
        <dbReference type="PROSITE-ProRule" id="PRU00803"/>
    </source>
</evidence>
<dbReference type="GO" id="GO:0007229">
    <property type="term" value="P:integrin-mediated signaling pathway"/>
    <property type="evidence" value="ECO:0007669"/>
    <property type="project" value="UniProtKB-KW"/>
</dbReference>
<evidence type="ECO:0000313" key="19">
    <source>
        <dbReference type="Proteomes" id="UP000694680"/>
    </source>
</evidence>
<evidence type="ECO:0000256" key="13">
    <source>
        <dbReference type="ARBA" id="ARBA00023170"/>
    </source>
</evidence>
<evidence type="ECO:0000313" key="18">
    <source>
        <dbReference type="Ensembl" id="ENSGWIP00000038380.1"/>
    </source>
</evidence>
<dbReference type="InterPro" id="IPR028994">
    <property type="entry name" value="Integrin_alpha_N"/>
</dbReference>
<dbReference type="GO" id="GO:0005178">
    <property type="term" value="F:integrin binding"/>
    <property type="evidence" value="ECO:0007669"/>
    <property type="project" value="TreeGrafter"/>
</dbReference>
<dbReference type="AlphaFoldDB" id="A0A8C5H1W3"/>
<keyword evidence="13 16" id="KW-0675">Receptor</keyword>
<keyword evidence="9 16" id="KW-1133">Transmembrane helix</keyword>
<keyword evidence="11 16" id="KW-0472">Membrane</keyword>
<evidence type="ECO:0000256" key="7">
    <source>
        <dbReference type="ARBA" id="ARBA00022837"/>
    </source>
</evidence>
<reference evidence="18" key="3">
    <citation type="submission" date="2025-09" db="UniProtKB">
        <authorList>
            <consortium name="Ensembl"/>
        </authorList>
    </citation>
    <scope>IDENTIFICATION</scope>
</reference>
<dbReference type="InterPro" id="IPR032695">
    <property type="entry name" value="Integrin_dom_sf"/>
</dbReference>
<feature type="transmembrane region" description="Helical" evidence="16">
    <location>
        <begin position="745"/>
        <end position="765"/>
    </location>
</feature>
<keyword evidence="3 16" id="KW-0812">Transmembrane</keyword>
<dbReference type="GO" id="GO:0033627">
    <property type="term" value="P:cell adhesion mediated by integrin"/>
    <property type="evidence" value="ECO:0007669"/>
    <property type="project" value="TreeGrafter"/>
</dbReference>
<organism evidence="18 19">
    <name type="scientific">Gouania willdenowi</name>
    <name type="common">Blunt-snouted clingfish</name>
    <name type="synonym">Lepadogaster willdenowi</name>
    <dbReference type="NCBI Taxonomy" id="441366"/>
    <lineage>
        <taxon>Eukaryota</taxon>
        <taxon>Metazoa</taxon>
        <taxon>Chordata</taxon>
        <taxon>Craniata</taxon>
        <taxon>Vertebrata</taxon>
        <taxon>Euteleostomi</taxon>
        <taxon>Actinopterygii</taxon>
        <taxon>Neopterygii</taxon>
        <taxon>Teleostei</taxon>
        <taxon>Neoteleostei</taxon>
        <taxon>Acanthomorphata</taxon>
        <taxon>Ovalentaria</taxon>
        <taxon>Blenniimorphae</taxon>
        <taxon>Blenniiformes</taxon>
        <taxon>Gobiesocoidei</taxon>
        <taxon>Gobiesocidae</taxon>
        <taxon>Gobiesocinae</taxon>
        <taxon>Gouania</taxon>
    </lineage>
</organism>
<keyword evidence="19" id="KW-1185">Reference proteome</keyword>
<dbReference type="SUPFAM" id="SSF53300">
    <property type="entry name" value="vWA-like"/>
    <property type="match status" value="1"/>
</dbReference>
<reference evidence="18" key="2">
    <citation type="submission" date="2025-08" db="UniProtKB">
        <authorList>
            <consortium name="Ensembl"/>
        </authorList>
    </citation>
    <scope>IDENTIFICATION</scope>
</reference>
<keyword evidence="10 16" id="KW-0401">Integrin</keyword>
<dbReference type="InterPro" id="IPR000413">
    <property type="entry name" value="Integrin_alpha"/>
</dbReference>
<evidence type="ECO:0000256" key="2">
    <source>
        <dbReference type="ARBA" id="ARBA00008054"/>
    </source>
</evidence>
<evidence type="ECO:0000256" key="9">
    <source>
        <dbReference type="ARBA" id="ARBA00022989"/>
    </source>
</evidence>
<comment type="similarity">
    <text evidence="2 16">Belongs to the integrin alpha chain family.</text>
</comment>
<keyword evidence="4" id="KW-0479">Metal-binding</keyword>
<evidence type="ECO:0000256" key="10">
    <source>
        <dbReference type="ARBA" id="ARBA00023037"/>
    </source>
</evidence>
<dbReference type="PRINTS" id="PR00453">
    <property type="entry name" value="VWFADOMAIN"/>
</dbReference>
<dbReference type="InterPro" id="IPR002035">
    <property type="entry name" value="VWF_A"/>
</dbReference>
<dbReference type="GO" id="GO:0046872">
    <property type="term" value="F:metal ion binding"/>
    <property type="evidence" value="ECO:0007669"/>
    <property type="project" value="UniProtKB-KW"/>
</dbReference>
<dbReference type="GO" id="GO:0008305">
    <property type="term" value="C:integrin complex"/>
    <property type="evidence" value="ECO:0007669"/>
    <property type="project" value="InterPro"/>
</dbReference>
<dbReference type="PROSITE" id="PS51470">
    <property type="entry name" value="FG_GAP"/>
    <property type="match status" value="4"/>
</dbReference>
<dbReference type="Gene3D" id="2.60.40.1460">
    <property type="entry name" value="Integrin domains. Chain A, domain 2"/>
    <property type="match status" value="1"/>
</dbReference>
<keyword evidence="8 16" id="KW-0130">Cell adhesion</keyword>
<dbReference type="InterPro" id="IPR013519">
    <property type="entry name" value="Int_alpha_beta-p"/>
</dbReference>
<feature type="repeat" description="FG-GAP" evidence="15">
    <location>
        <begin position="516"/>
        <end position="572"/>
    </location>
</feature>
<dbReference type="GO" id="GO:0009897">
    <property type="term" value="C:external side of plasma membrane"/>
    <property type="evidence" value="ECO:0007669"/>
    <property type="project" value="TreeGrafter"/>
</dbReference>
<dbReference type="InterPro" id="IPR036465">
    <property type="entry name" value="vWFA_dom_sf"/>
</dbReference>
<gene>
    <name evidence="18" type="primary">itga2.2</name>
</gene>
<evidence type="ECO:0000256" key="4">
    <source>
        <dbReference type="ARBA" id="ARBA00022723"/>
    </source>
</evidence>
<dbReference type="Ensembl" id="ENSGWIT00000041790.1">
    <property type="protein sequence ID" value="ENSGWIP00000038380.1"/>
    <property type="gene ID" value="ENSGWIG00000019651.1"/>
</dbReference>